<protein>
    <submittedName>
        <fullName evidence="2">FAD-binding oxidoreductase</fullName>
    </submittedName>
</protein>
<name>A0A7C3DCK1_MEIRU</name>
<feature type="domain" description="FAD dependent oxidoreductase" evidence="1">
    <location>
        <begin position="7"/>
        <end position="288"/>
    </location>
</feature>
<evidence type="ECO:0000313" key="2">
    <source>
        <dbReference type="EMBL" id="HFG20086.1"/>
    </source>
</evidence>
<dbReference type="AlphaFoldDB" id="A0A7C3DCK1"/>
<comment type="caution">
    <text evidence="2">The sequence shown here is derived from an EMBL/GenBank/DDBJ whole genome shotgun (WGS) entry which is preliminary data.</text>
</comment>
<proteinExistence type="predicted"/>
<dbReference type="EMBL" id="DSWI01000011">
    <property type="protein sequence ID" value="HFG20086.1"/>
    <property type="molecule type" value="Genomic_DNA"/>
</dbReference>
<dbReference type="Gene3D" id="3.50.50.60">
    <property type="entry name" value="FAD/NAD(P)-binding domain"/>
    <property type="match status" value="1"/>
</dbReference>
<dbReference type="InterPro" id="IPR006076">
    <property type="entry name" value="FAD-dep_OxRdtase"/>
</dbReference>
<sequence length="296" mass="32584">MKTQAEIVVLGAGIAGLCAARALQEAGREVLVVARELGEASRVPDALLNPVRGKRGTVAPEAEEALEALWDFYPRFGAVRQGILRPVPQSDRPVWQQKLQGRRIPHLWLEEGLYLENAGWLETTPLLHRLAEGLNILYASVERLESGVAWLEDGRKLAGKVLVYAGGASGAHLVGLGGRFTPGSVLLTQQHFKQARSYGVYVAGHSLGGSYLPHQDRYAPHQTQPHEVEWLLAEAQKLLGYRPAFSASWAGVRYRLDRHYLKEIPGGFALTGFGSAAYFYAPLYARRLLKRLTGQS</sequence>
<reference evidence="2" key="1">
    <citation type="journal article" date="2020" name="mSystems">
        <title>Genome- and Community-Level Interaction Insights into Carbon Utilization and Element Cycling Functions of Hydrothermarchaeota in Hydrothermal Sediment.</title>
        <authorList>
            <person name="Zhou Z."/>
            <person name="Liu Y."/>
            <person name="Xu W."/>
            <person name="Pan J."/>
            <person name="Luo Z.H."/>
            <person name="Li M."/>
        </authorList>
    </citation>
    <scope>NUCLEOTIDE SEQUENCE [LARGE SCALE GENOMIC DNA]</scope>
    <source>
        <strain evidence="2">SpSt-524</strain>
    </source>
</reference>
<accession>A0A7C3DCK1</accession>
<dbReference type="Pfam" id="PF01266">
    <property type="entry name" value="DAO"/>
    <property type="match status" value="1"/>
</dbReference>
<gene>
    <name evidence="2" type="ORF">ENS82_05095</name>
</gene>
<organism evidence="2">
    <name type="scientific">Meiothermus ruber</name>
    <dbReference type="NCBI Taxonomy" id="277"/>
    <lineage>
        <taxon>Bacteria</taxon>
        <taxon>Thermotogati</taxon>
        <taxon>Deinococcota</taxon>
        <taxon>Deinococci</taxon>
        <taxon>Thermales</taxon>
        <taxon>Thermaceae</taxon>
        <taxon>Meiothermus</taxon>
    </lineage>
</organism>
<dbReference type="InterPro" id="IPR036188">
    <property type="entry name" value="FAD/NAD-bd_sf"/>
</dbReference>
<dbReference type="SUPFAM" id="SSF51971">
    <property type="entry name" value="Nucleotide-binding domain"/>
    <property type="match status" value="1"/>
</dbReference>
<evidence type="ECO:0000259" key="1">
    <source>
        <dbReference type="Pfam" id="PF01266"/>
    </source>
</evidence>